<accession>A0AAD2PU30</accession>
<feature type="region of interest" description="Disordered" evidence="1">
    <location>
        <begin position="1"/>
        <end position="51"/>
    </location>
</feature>
<feature type="transmembrane region" description="Helical" evidence="2">
    <location>
        <begin position="55"/>
        <end position="75"/>
    </location>
</feature>
<reference evidence="3" key="1">
    <citation type="submission" date="2023-08" db="EMBL/GenBank/DDBJ databases">
        <authorList>
            <person name="Audoor S."/>
            <person name="Bilcke G."/>
        </authorList>
    </citation>
    <scope>NUCLEOTIDE SEQUENCE</scope>
</reference>
<keyword evidence="2" id="KW-0472">Membrane</keyword>
<feature type="compositionally biased region" description="Polar residues" evidence="1">
    <location>
        <begin position="18"/>
        <end position="31"/>
    </location>
</feature>
<evidence type="ECO:0000256" key="1">
    <source>
        <dbReference type="SAM" id="MobiDB-lite"/>
    </source>
</evidence>
<organism evidence="3 4">
    <name type="scientific">Cylindrotheca closterium</name>
    <dbReference type="NCBI Taxonomy" id="2856"/>
    <lineage>
        <taxon>Eukaryota</taxon>
        <taxon>Sar</taxon>
        <taxon>Stramenopiles</taxon>
        <taxon>Ochrophyta</taxon>
        <taxon>Bacillariophyta</taxon>
        <taxon>Bacillariophyceae</taxon>
        <taxon>Bacillariophycidae</taxon>
        <taxon>Bacillariales</taxon>
        <taxon>Bacillariaceae</taxon>
        <taxon>Cylindrotheca</taxon>
    </lineage>
</organism>
<keyword evidence="2" id="KW-0812">Transmembrane</keyword>
<evidence type="ECO:0000256" key="2">
    <source>
        <dbReference type="SAM" id="Phobius"/>
    </source>
</evidence>
<keyword evidence="2" id="KW-1133">Transmembrane helix</keyword>
<feature type="compositionally biased region" description="Low complexity" evidence="1">
    <location>
        <begin position="34"/>
        <end position="43"/>
    </location>
</feature>
<evidence type="ECO:0000313" key="3">
    <source>
        <dbReference type="EMBL" id="CAJ1947781.1"/>
    </source>
</evidence>
<comment type="caution">
    <text evidence="3">The sequence shown here is derived from an EMBL/GenBank/DDBJ whole genome shotgun (WGS) entry which is preliminary data.</text>
</comment>
<dbReference type="AlphaFoldDB" id="A0AAD2PU30"/>
<feature type="compositionally biased region" description="Basic residues" evidence="1">
    <location>
        <begin position="1"/>
        <end position="13"/>
    </location>
</feature>
<keyword evidence="4" id="KW-1185">Reference proteome</keyword>
<dbReference type="Proteomes" id="UP001295423">
    <property type="component" value="Unassembled WGS sequence"/>
</dbReference>
<dbReference type="EMBL" id="CAKOGP040001736">
    <property type="protein sequence ID" value="CAJ1947781.1"/>
    <property type="molecule type" value="Genomic_DNA"/>
</dbReference>
<proteinExistence type="predicted"/>
<evidence type="ECO:0000313" key="4">
    <source>
        <dbReference type="Proteomes" id="UP001295423"/>
    </source>
</evidence>
<protein>
    <submittedName>
        <fullName evidence="3">Uncharacterized protein</fullName>
    </submittedName>
</protein>
<sequence>MNNGHTTKHRHRRIPIDTCNNGAGNESSNHALPSPNSVSSTRASSRRRVKKKPKTNFRVVILVMTLPLAVLPWLFAHSNMIKPTSPFLRPEKAKPISIQASADTLPHQLQDLEPLRQPIDQIREEWPDLLHIVNTRFMQEQGTLKTLGMARYHQFMTFCFPSMMNQTTTEFLWIVKTDPELSPEIRDLMIEAMKPYPHFYLVGSNNNFMINKNNGSWKGGEEGKDLLNSTIFTGNLTWLQQAMALRNELPVLETRLDADDGLHQMYLDYVQGVARRRFDKDDDSSAPDWLYWCIRRHLEWHTPADNTTDPFLLERGILIPIQHSLLCITPGITVGYNVRADPTKIPVYPHDALLLKLSHRDANNQTAHNCYPPGKAETESDEETDSLPCLDMAEAFLLGALRSRTWTSAGMMRVEADAQVGSPEVIRKLWLLLHKRFAVEPERVKELMKYFEANRKEIAQENLLGQCTTGHSCKDSAKQALQSYMGK</sequence>
<name>A0AAD2PU30_9STRA</name>
<gene>
    <name evidence="3" type="ORF">CYCCA115_LOCUS11305</name>
</gene>